<sequence length="115" mass="13368">MSVANEEGMKVVLPRVGAEEFWELMRDHYAEKNSAKWKALAILALRENAGWPLEAIAQVFGHHRGHVSRILRNVKNELRETFERSPDWLCLDDPEVDEERPTRDRSEEGFSNPVR</sequence>
<organism evidence="2 3">
    <name type="scientific">Rubinisphaera brasiliensis (strain ATCC 49424 / DSM 5305 / JCM 21570 / IAM 15109 / NBRC 103401 / IFAM 1448)</name>
    <name type="common">Planctomyces brasiliensis</name>
    <dbReference type="NCBI Taxonomy" id="756272"/>
    <lineage>
        <taxon>Bacteria</taxon>
        <taxon>Pseudomonadati</taxon>
        <taxon>Planctomycetota</taxon>
        <taxon>Planctomycetia</taxon>
        <taxon>Planctomycetales</taxon>
        <taxon>Planctomycetaceae</taxon>
        <taxon>Rubinisphaera</taxon>
    </lineage>
</organism>
<name>F0SLQ8_RUBBR</name>
<protein>
    <submittedName>
        <fullName evidence="2">Uncharacterized protein</fullName>
    </submittedName>
</protein>
<feature type="region of interest" description="Disordered" evidence="1">
    <location>
        <begin position="92"/>
        <end position="115"/>
    </location>
</feature>
<dbReference type="AlphaFoldDB" id="F0SLQ8"/>
<dbReference type="SUPFAM" id="SSF88659">
    <property type="entry name" value="Sigma3 and sigma4 domains of RNA polymerase sigma factors"/>
    <property type="match status" value="1"/>
</dbReference>
<dbReference type="Pfam" id="PF13384">
    <property type="entry name" value="HTH_23"/>
    <property type="match status" value="1"/>
</dbReference>
<dbReference type="OrthoDB" id="280374at2"/>
<evidence type="ECO:0000256" key="1">
    <source>
        <dbReference type="SAM" id="MobiDB-lite"/>
    </source>
</evidence>
<feature type="compositionally biased region" description="Basic and acidic residues" evidence="1">
    <location>
        <begin position="99"/>
        <end position="108"/>
    </location>
</feature>
<dbReference type="InterPro" id="IPR013324">
    <property type="entry name" value="RNA_pol_sigma_r3/r4-like"/>
</dbReference>
<gene>
    <name evidence="2" type="ordered locus">Plabr_1184</name>
</gene>
<dbReference type="KEGG" id="pbs:Plabr_1184"/>
<dbReference type="RefSeq" id="WP_013627532.1">
    <property type="nucleotide sequence ID" value="NC_015174.1"/>
</dbReference>
<proteinExistence type="predicted"/>
<keyword evidence="3" id="KW-1185">Reference proteome</keyword>
<evidence type="ECO:0000313" key="3">
    <source>
        <dbReference type="Proteomes" id="UP000006860"/>
    </source>
</evidence>
<dbReference type="STRING" id="756272.Plabr_1184"/>
<accession>F0SLQ8</accession>
<reference evidence="3" key="1">
    <citation type="submission" date="2011-02" db="EMBL/GenBank/DDBJ databases">
        <title>The complete genome of Planctomyces brasiliensis DSM 5305.</title>
        <authorList>
            <person name="Lucas S."/>
            <person name="Copeland A."/>
            <person name="Lapidus A."/>
            <person name="Bruce D."/>
            <person name="Goodwin L."/>
            <person name="Pitluck S."/>
            <person name="Kyrpides N."/>
            <person name="Mavromatis K."/>
            <person name="Pagani I."/>
            <person name="Ivanova N."/>
            <person name="Ovchinnikova G."/>
            <person name="Lu M."/>
            <person name="Detter J.C."/>
            <person name="Han C."/>
            <person name="Land M."/>
            <person name="Hauser L."/>
            <person name="Markowitz V."/>
            <person name="Cheng J.-F."/>
            <person name="Hugenholtz P."/>
            <person name="Woyke T."/>
            <person name="Wu D."/>
            <person name="Tindall B."/>
            <person name="Pomrenke H.G."/>
            <person name="Brambilla E."/>
            <person name="Klenk H.-P."/>
            <person name="Eisen J.A."/>
        </authorList>
    </citation>
    <scope>NUCLEOTIDE SEQUENCE [LARGE SCALE GENOMIC DNA]</scope>
    <source>
        <strain evidence="3">ATCC 49424 / DSM 5305 / JCM 21570 / NBRC 103401 / IFAM 1448</strain>
    </source>
</reference>
<dbReference type="Proteomes" id="UP000006860">
    <property type="component" value="Chromosome"/>
</dbReference>
<evidence type="ECO:0000313" key="2">
    <source>
        <dbReference type="EMBL" id="ADY58799.1"/>
    </source>
</evidence>
<dbReference type="EMBL" id="CP002546">
    <property type="protein sequence ID" value="ADY58799.1"/>
    <property type="molecule type" value="Genomic_DNA"/>
</dbReference>
<dbReference type="HOGENOM" id="CLU_2107195_0_0_0"/>